<gene>
    <name evidence="8" type="primary">deoD</name>
    <name evidence="8" type="ORF">JFL75_18625</name>
</gene>
<dbReference type="PROSITE" id="PS01232">
    <property type="entry name" value="PNP_UDP_1"/>
    <property type="match status" value="1"/>
</dbReference>
<proteinExistence type="inferred from homology"/>
<dbReference type="Gene3D" id="3.40.50.1580">
    <property type="entry name" value="Nucleoside phosphorylase domain"/>
    <property type="match status" value="1"/>
</dbReference>
<dbReference type="NCBIfam" id="TIGR00107">
    <property type="entry name" value="deoD"/>
    <property type="match status" value="1"/>
</dbReference>
<dbReference type="Proteomes" id="UP000595917">
    <property type="component" value="Chromosome"/>
</dbReference>
<keyword evidence="5 8" id="KW-0808">Transferase</keyword>
<evidence type="ECO:0000313" key="8">
    <source>
        <dbReference type="EMBL" id="QQO08921.1"/>
    </source>
</evidence>
<dbReference type="InterPro" id="IPR000845">
    <property type="entry name" value="Nucleoside_phosphorylase_d"/>
</dbReference>
<evidence type="ECO:0000256" key="6">
    <source>
        <dbReference type="ARBA" id="ARBA00048447"/>
    </source>
</evidence>
<keyword evidence="9" id="KW-1185">Reference proteome</keyword>
<organism evidence="8 9">
    <name type="scientific">Breznakiella homolactica</name>
    <dbReference type="NCBI Taxonomy" id="2798577"/>
    <lineage>
        <taxon>Bacteria</taxon>
        <taxon>Pseudomonadati</taxon>
        <taxon>Spirochaetota</taxon>
        <taxon>Spirochaetia</taxon>
        <taxon>Spirochaetales</taxon>
        <taxon>Breznakiellaceae</taxon>
        <taxon>Breznakiella</taxon>
    </lineage>
</organism>
<evidence type="ECO:0000256" key="3">
    <source>
        <dbReference type="ARBA" id="ARBA00021980"/>
    </source>
</evidence>
<dbReference type="EMBL" id="CP067089">
    <property type="protein sequence ID" value="QQO08921.1"/>
    <property type="molecule type" value="Genomic_DNA"/>
</dbReference>
<dbReference type="GO" id="GO:0005829">
    <property type="term" value="C:cytosol"/>
    <property type="evidence" value="ECO:0007669"/>
    <property type="project" value="TreeGrafter"/>
</dbReference>
<dbReference type="PANTHER" id="PTHR43691:SF11">
    <property type="entry name" value="FI09636P-RELATED"/>
    <property type="match status" value="1"/>
</dbReference>
<dbReference type="PANTHER" id="PTHR43691">
    <property type="entry name" value="URIDINE PHOSPHORYLASE"/>
    <property type="match status" value="1"/>
</dbReference>
<dbReference type="CDD" id="cd09006">
    <property type="entry name" value="PNP_EcPNPI-like"/>
    <property type="match status" value="1"/>
</dbReference>
<dbReference type="NCBIfam" id="NF004489">
    <property type="entry name" value="PRK05819.1"/>
    <property type="match status" value="1"/>
</dbReference>
<dbReference type="Pfam" id="PF01048">
    <property type="entry name" value="PNP_UDP_1"/>
    <property type="match status" value="1"/>
</dbReference>
<dbReference type="AlphaFoldDB" id="A0A7T7XMA4"/>
<reference evidence="8" key="1">
    <citation type="submission" date="2021-01" db="EMBL/GenBank/DDBJ databases">
        <title>Description of Breznakiella homolactica.</title>
        <authorList>
            <person name="Song Y."/>
            <person name="Brune A."/>
        </authorList>
    </citation>
    <scope>NUCLEOTIDE SEQUENCE</scope>
    <source>
        <strain evidence="8">RmG30</strain>
    </source>
</reference>
<evidence type="ECO:0000259" key="7">
    <source>
        <dbReference type="Pfam" id="PF01048"/>
    </source>
</evidence>
<dbReference type="GO" id="GO:0006152">
    <property type="term" value="P:purine nucleoside catabolic process"/>
    <property type="evidence" value="ECO:0007669"/>
    <property type="project" value="TreeGrafter"/>
</dbReference>
<evidence type="ECO:0000256" key="1">
    <source>
        <dbReference type="ARBA" id="ARBA00010456"/>
    </source>
</evidence>
<dbReference type="SUPFAM" id="SSF53167">
    <property type="entry name" value="Purine and uridine phosphorylases"/>
    <property type="match status" value="1"/>
</dbReference>
<dbReference type="GO" id="GO:0004731">
    <property type="term" value="F:purine-nucleoside phosphorylase activity"/>
    <property type="evidence" value="ECO:0007669"/>
    <property type="project" value="InterPro"/>
</dbReference>
<sequence>MVKSIFGPKEGTPHNNACPGDIAKTVLMPGDPLRAKFVADNYLENVKENSSVRNMLVFTGTYKGRPVSVMGSGMGCPSMGIYSYELFCHYGVENIIRIGTCGGLTADVEVGDVLFAQASSTDSNYAYQYGLSGTYAACADYGLLEKAVSLARSMNVRHWVGNVFSSDIFSLYNAEGEEGWKKWARMGCAGTDMESYALYCNAAYLKKKALTMLTCSDSNVTRKEMTPEERQTSLVNMFKIALEFAE</sequence>
<evidence type="ECO:0000256" key="2">
    <source>
        <dbReference type="ARBA" id="ARBA00011888"/>
    </source>
</evidence>
<evidence type="ECO:0000313" key="9">
    <source>
        <dbReference type="Proteomes" id="UP000595917"/>
    </source>
</evidence>
<accession>A0A7T7XMA4</accession>
<dbReference type="InterPro" id="IPR004402">
    <property type="entry name" value="DeoD-type"/>
</dbReference>
<dbReference type="InterPro" id="IPR035994">
    <property type="entry name" value="Nucleoside_phosphorylase_sf"/>
</dbReference>
<evidence type="ECO:0000256" key="4">
    <source>
        <dbReference type="ARBA" id="ARBA00022676"/>
    </source>
</evidence>
<feature type="domain" description="Nucleoside phosphorylase" evidence="7">
    <location>
        <begin position="25"/>
        <end position="234"/>
    </location>
</feature>
<keyword evidence="4 8" id="KW-0328">Glycosyltransferase</keyword>
<evidence type="ECO:0000256" key="5">
    <source>
        <dbReference type="ARBA" id="ARBA00022679"/>
    </source>
</evidence>
<comment type="catalytic activity">
    <reaction evidence="6">
        <text>uridine + phosphate = alpha-D-ribose 1-phosphate + uracil</text>
        <dbReference type="Rhea" id="RHEA:24388"/>
        <dbReference type="ChEBI" id="CHEBI:16704"/>
        <dbReference type="ChEBI" id="CHEBI:17568"/>
        <dbReference type="ChEBI" id="CHEBI:43474"/>
        <dbReference type="ChEBI" id="CHEBI:57720"/>
        <dbReference type="EC" id="2.4.2.3"/>
    </reaction>
</comment>
<dbReference type="RefSeq" id="WP_215626227.1">
    <property type="nucleotide sequence ID" value="NZ_CP067089.2"/>
</dbReference>
<comment type="similarity">
    <text evidence="1">Belongs to the PNP/UDP phosphorylase family.</text>
</comment>
<dbReference type="InterPro" id="IPR018016">
    <property type="entry name" value="Nucleoside_phosphorylase_CS"/>
</dbReference>
<dbReference type="KEGG" id="bhc:JFL75_18625"/>
<dbReference type="GO" id="GO:0004850">
    <property type="term" value="F:uridine phosphorylase activity"/>
    <property type="evidence" value="ECO:0007669"/>
    <property type="project" value="UniProtKB-EC"/>
</dbReference>
<dbReference type="EC" id="2.4.2.3" evidence="2"/>
<name>A0A7T7XMA4_9SPIR</name>
<protein>
    <recommendedName>
        <fullName evidence="3">Uridine phosphorylase</fullName>
        <ecNumber evidence="2">2.4.2.3</ecNumber>
    </recommendedName>
</protein>